<accession>A0A9N9P260</accession>
<comment type="caution">
    <text evidence="1">The sequence shown here is derived from an EMBL/GenBank/DDBJ whole genome shotgun (WGS) entry which is preliminary data.</text>
</comment>
<feature type="non-terminal residue" evidence="1">
    <location>
        <position position="1"/>
    </location>
</feature>
<name>A0A9N9P260_9GLOM</name>
<evidence type="ECO:0000313" key="1">
    <source>
        <dbReference type="EMBL" id="CAG8785203.1"/>
    </source>
</evidence>
<keyword evidence="2" id="KW-1185">Reference proteome</keyword>
<organism evidence="1 2">
    <name type="scientific">Dentiscutata erythropus</name>
    <dbReference type="NCBI Taxonomy" id="1348616"/>
    <lineage>
        <taxon>Eukaryota</taxon>
        <taxon>Fungi</taxon>
        <taxon>Fungi incertae sedis</taxon>
        <taxon>Mucoromycota</taxon>
        <taxon>Glomeromycotina</taxon>
        <taxon>Glomeromycetes</taxon>
        <taxon>Diversisporales</taxon>
        <taxon>Gigasporaceae</taxon>
        <taxon>Dentiscutata</taxon>
    </lineage>
</organism>
<dbReference type="OrthoDB" id="10317011at2759"/>
<protein>
    <submittedName>
        <fullName evidence="1">3266_t:CDS:1</fullName>
    </submittedName>
</protein>
<evidence type="ECO:0000313" key="2">
    <source>
        <dbReference type="Proteomes" id="UP000789405"/>
    </source>
</evidence>
<gene>
    <name evidence="1" type="ORF">DERYTH_LOCUS20252</name>
</gene>
<dbReference type="AlphaFoldDB" id="A0A9N9P260"/>
<proteinExistence type="predicted"/>
<sequence length="90" mass="10253">VGLISQLLEAISKFKNISIFNSRQIKKWASAVKATCKYTMLGNGVGAYEVLGQIFNNSNWGVREYKNQQQTWVVLVSQDMNQMQPKIEIQ</sequence>
<dbReference type="EMBL" id="CAJVPY010023540">
    <property type="protein sequence ID" value="CAG8785203.1"/>
    <property type="molecule type" value="Genomic_DNA"/>
</dbReference>
<dbReference type="Proteomes" id="UP000789405">
    <property type="component" value="Unassembled WGS sequence"/>
</dbReference>
<reference evidence="1" key="1">
    <citation type="submission" date="2021-06" db="EMBL/GenBank/DDBJ databases">
        <authorList>
            <person name="Kallberg Y."/>
            <person name="Tangrot J."/>
            <person name="Rosling A."/>
        </authorList>
    </citation>
    <scope>NUCLEOTIDE SEQUENCE</scope>
    <source>
        <strain evidence="1">MA453B</strain>
    </source>
</reference>